<feature type="compositionally biased region" description="Polar residues" evidence="1">
    <location>
        <begin position="73"/>
        <end position="99"/>
    </location>
</feature>
<feature type="region of interest" description="Disordered" evidence="1">
    <location>
        <begin position="251"/>
        <end position="323"/>
    </location>
</feature>
<reference evidence="3 4" key="1">
    <citation type="submission" date="2018-03" db="EMBL/GenBank/DDBJ databases">
        <title>Genomic Encyclopedia of Archaeal and Bacterial Type Strains, Phase II (KMG-II): from individual species to whole genera.</title>
        <authorList>
            <person name="Goeker M."/>
        </authorList>
    </citation>
    <scope>NUCLEOTIDE SEQUENCE [LARGE SCALE GENOMIC DNA]</scope>
    <source>
        <strain evidence="3 4">DSM 100214</strain>
    </source>
</reference>
<dbReference type="AlphaFoldDB" id="A0A2V3PRF3"/>
<keyword evidence="4" id="KW-1185">Reference proteome</keyword>
<evidence type="ECO:0000256" key="2">
    <source>
        <dbReference type="SAM" id="SignalP"/>
    </source>
</evidence>
<comment type="caution">
    <text evidence="3">The sequence shown here is derived from an EMBL/GenBank/DDBJ whole genome shotgun (WGS) entry which is preliminary data.</text>
</comment>
<feature type="compositionally biased region" description="Basic and acidic residues" evidence="1">
    <location>
        <begin position="100"/>
        <end position="116"/>
    </location>
</feature>
<feature type="compositionally biased region" description="Polar residues" evidence="1">
    <location>
        <begin position="204"/>
        <end position="214"/>
    </location>
</feature>
<protein>
    <recommendedName>
        <fullName evidence="5">SH3 domain-containing protein</fullName>
    </recommendedName>
</protein>
<feature type="region of interest" description="Disordered" evidence="1">
    <location>
        <begin position="73"/>
        <end position="233"/>
    </location>
</feature>
<evidence type="ECO:0000256" key="1">
    <source>
        <dbReference type="SAM" id="MobiDB-lite"/>
    </source>
</evidence>
<gene>
    <name evidence="3" type="ORF">CLV62_10336</name>
</gene>
<name>A0A2V3PRF3_9BACT</name>
<evidence type="ECO:0008006" key="5">
    <source>
        <dbReference type="Google" id="ProtNLM"/>
    </source>
</evidence>
<feature type="signal peptide" evidence="2">
    <location>
        <begin position="1"/>
        <end position="30"/>
    </location>
</feature>
<organism evidence="3 4">
    <name type="scientific">Dysgonomonas alginatilytica</name>
    <dbReference type="NCBI Taxonomy" id="1605892"/>
    <lineage>
        <taxon>Bacteria</taxon>
        <taxon>Pseudomonadati</taxon>
        <taxon>Bacteroidota</taxon>
        <taxon>Bacteroidia</taxon>
        <taxon>Bacteroidales</taxon>
        <taxon>Dysgonomonadaceae</taxon>
        <taxon>Dysgonomonas</taxon>
    </lineage>
</organism>
<feature type="chain" id="PRO_5016177443" description="SH3 domain-containing protein" evidence="2">
    <location>
        <begin position="31"/>
        <end position="363"/>
    </location>
</feature>
<feature type="compositionally biased region" description="Polar residues" evidence="1">
    <location>
        <begin position="282"/>
        <end position="302"/>
    </location>
</feature>
<accession>A0A2V3PRF3</accession>
<feature type="compositionally biased region" description="Polar residues" evidence="1">
    <location>
        <begin position="127"/>
        <end position="150"/>
    </location>
</feature>
<dbReference type="Proteomes" id="UP000247973">
    <property type="component" value="Unassembled WGS sequence"/>
</dbReference>
<feature type="compositionally biased region" description="Polar residues" evidence="1">
    <location>
        <begin position="174"/>
        <end position="191"/>
    </location>
</feature>
<sequence>MYSYFFNRNEKKMKLSITIVLLAIASYVFAQSNNSNSRSTKIDENEKKRLENQFKTLNNFYIDDDGLVVYQTQENQSSKSQEETPVTTTGKTSSASENVKSQESEKQHSKKEESPKAKSTPIEKPINNPQTVSSNESQAPATNRASTSSGIIRKEALRPTEAITDTRASERVSTETGSETRTIKNSPIITQQREELPQPETKLAETNTKNTAPAKSTAKKSSVFDKKVKPSQFKTMEEAALAVEALLEDLRKEQSQTTSAGSMSSRLSGGAGRSTLRKKPATNPSYNTDSSSEATPKKNQTIIEEEESPFGNEPTYYINGKEVDRVEVNRLRKKEIISKEVRTRNTVSGNPNGEVWYEVKYDN</sequence>
<evidence type="ECO:0000313" key="4">
    <source>
        <dbReference type="Proteomes" id="UP000247973"/>
    </source>
</evidence>
<dbReference type="EMBL" id="QICL01000003">
    <property type="protein sequence ID" value="PXV67363.1"/>
    <property type="molecule type" value="Genomic_DNA"/>
</dbReference>
<feature type="compositionally biased region" description="Polar residues" evidence="1">
    <location>
        <begin position="255"/>
        <end position="267"/>
    </location>
</feature>
<keyword evidence="2" id="KW-0732">Signal</keyword>
<proteinExistence type="predicted"/>
<evidence type="ECO:0000313" key="3">
    <source>
        <dbReference type="EMBL" id="PXV67363.1"/>
    </source>
</evidence>